<keyword evidence="5" id="KW-0288">FMN</keyword>
<keyword evidence="4" id="KW-0285">Flavoprotein</keyword>
<name>A0ABW3KKF8_9GAMM</name>
<evidence type="ECO:0000256" key="8">
    <source>
        <dbReference type="ARBA" id="ARBA00031155"/>
    </source>
</evidence>
<evidence type="ECO:0000256" key="2">
    <source>
        <dbReference type="ARBA" id="ARBA00009881"/>
    </source>
</evidence>
<dbReference type="Proteomes" id="UP001597048">
    <property type="component" value="Unassembled WGS sequence"/>
</dbReference>
<proteinExistence type="inferred from homology"/>
<evidence type="ECO:0000256" key="1">
    <source>
        <dbReference type="ARBA" id="ARBA00001917"/>
    </source>
</evidence>
<sequence>MTVSLLTRLGIQYPIIQAPMAGTSTVALAAAVSNAGGLGSLGLGSCSVDQGRQQITELKQATAQPFNVNFFCHQTAPDNAVRNQHWLDILQPYFAEFSASPPKQITAAYPSFIDNDAMLNVLVAERPAVVSFHFGLPSQAFIDTLQQAGIVLLGCATNVAEANAIVSAGLDGIIAQGYEAGGHRGVFEPEQDVELGLFGLLQLLQNQCPLPVIAAGGIMHGQAIAQAMQMGASAAQLGTAFILCPESAASPAYRAQLSGAKAYNTGVTSVISGRPARGLVNRMHLELAEHHASVSSYPGAYSAGKALHMVASQQGCDEFAPYWAGQGAPLARALPAAELMAHLIQEWQQASVDQ</sequence>
<evidence type="ECO:0000256" key="3">
    <source>
        <dbReference type="ARBA" id="ARBA00022575"/>
    </source>
</evidence>
<evidence type="ECO:0000256" key="5">
    <source>
        <dbReference type="ARBA" id="ARBA00022643"/>
    </source>
</evidence>
<comment type="similarity">
    <text evidence="2">Belongs to the nitronate monooxygenase family. NMO class I subfamily.</text>
</comment>
<protein>
    <recommendedName>
        <fullName evidence="8">Propionate 3-nitronate monooxygenase</fullName>
    </recommendedName>
</protein>
<dbReference type="Pfam" id="PF03060">
    <property type="entry name" value="NMO"/>
    <property type="match status" value="1"/>
</dbReference>
<dbReference type="EMBL" id="JBHTJS010000063">
    <property type="protein sequence ID" value="MFD1009663.1"/>
    <property type="molecule type" value="Genomic_DNA"/>
</dbReference>
<evidence type="ECO:0000256" key="9">
    <source>
        <dbReference type="ARBA" id="ARBA00049401"/>
    </source>
</evidence>
<keyword evidence="6 10" id="KW-0560">Oxidoreductase</keyword>
<reference evidence="11" key="1">
    <citation type="journal article" date="2019" name="Int. J. Syst. Evol. Microbiol.">
        <title>The Global Catalogue of Microorganisms (GCM) 10K type strain sequencing project: providing services to taxonomists for standard genome sequencing and annotation.</title>
        <authorList>
            <consortium name="The Broad Institute Genomics Platform"/>
            <consortium name="The Broad Institute Genome Sequencing Center for Infectious Disease"/>
            <person name="Wu L."/>
            <person name="Ma J."/>
        </authorList>
    </citation>
    <scope>NUCLEOTIDE SEQUENCE [LARGE SCALE GENOMIC DNA]</scope>
    <source>
        <strain evidence="11">CCUG 60525</strain>
    </source>
</reference>
<dbReference type="InterPro" id="IPR013785">
    <property type="entry name" value="Aldolase_TIM"/>
</dbReference>
<dbReference type="RefSeq" id="WP_379559688.1">
    <property type="nucleotide sequence ID" value="NZ_JBHTJS010000063.1"/>
</dbReference>
<dbReference type="PANTHER" id="PTHR42747">
    <property type="entry name" value="NITRONATE MONOOXYGENASE-RELATED"/>
    <property type="match status" value="1"/>
</dbReference>
<accession>A0ABW3KKF8</accession>
<organism evidence="10 11">
    <name type="scientific">Oceanisphaera ostreae</name>
    <dbReference type="NCBI Taxonomy" id="914151"/>
    <lineage>
        <taxon>Bacteria</taxon>
        <taxon>Pseudomonadati</taxon>
        <taxon>Pseudomonadota</taxon>
        <taxon>Gammaproteobacteria</taxon>
        <taxon>Aeromonadales</taxon>
        <taxon>Aeromonadaceae</taxon>
        <taxon>Oceanisphaera</taxon>
    </lineage>
</organism>
<dbReference type="GO" id="GO:0016491">
    <property type="term" value="F:oxidoreductase activity"/>
    <property type="evidence" value="ECO:0007669"/>
    <property type="project" value="UniProtKB-KW"/>
</dbReference>
<evidence type="ECO:0000256" key="7">
    <source>
        <dbReference type="ARBA" id="ARBA00023033"/>
    </source>
</evidence>
<dbReference type="CDD" id="cd04730">
    <property type="entry name" value="NPD_like"/>
    <property type="match status" value="1"/>
</dbReference>
<evidence type="ECO:0000256" key="6">
    <source>
        <dbReference type="ARBA" id="ARBA00023002"/>
    </source>
</evidence>
<keyword evidence="7" id="KW-0503">Monooxygenase</keyword>
<comment type="caution">
    <text evidence="10">The sequence shown here is derived from an EMBL/GenBank/DDBJ whole genome shotgun (WGS) entry which is preliminary data.</text>
</comment>
<comment type="catalytic activity">
    <reaction evidence="9">
        <text>3 propionate 3-nitronate + 3 O2 + H2O = 3 3-oxopropanoate + 2 nitrate + nitrite + H2O2 + 3 H(+)</text>
        <dbReference type="Rhea" id="RHEA:57332"/>
        <dbReference type="ChEBI" id="CHEBI:15377"/>
        <dbReference type="ChEBI" id="CHEBI:15378"/>
        <dbReference type="ChEBI" id="CHEBI:15379"/>
        <dbReference type="ChEBI" id="CHEBI:16240"/>
        <dbReference type="ChEBI" id="CHEBI:16301"/>
        <dbReference type="ChEBI" id="CHEBI:17632"/>
        <dbReference type="ChEBI" id="CHEBI:33190"/>
        <dbReference type="ChEBI" id="CHEBI:136067"/>
    </reaction>
</comment>
<dbReference type="PANTHER" id="PTHR42747:SF3">
    <property type="entry name" value="NITRONATE MONOOXYGENASE-RELATED"/>
    <property type="match status" value="1"/>
</dbReference>
<evidence type="ECO:0000313" key="11">
    <source>
        <dbReference type="Proteomes" id="UP001597048"/>
    </source>
</evidence>
<keyword evidence="3" id="KW-0216">Detoxification</keyword>
<evidence type="ECO:0000256" key="4">
    <source>
        <dbReference type="ARBA" id="ARBA00022630"/>
    </source>
</evidence>
<evidence type="ECO:0000313" key="10">
    <source>
        <dbReference type="EMBL" id="MFD1009663.1"/>
    </source>
</evidence>
<keyword evidence="11" id="KW-1185">Reference proteome</keyword>
<gene>
    <name evidence="10" type="ORF">ACFQ1C_16060</name>
</gene>
<dbReference type="InterPro" id="IPR004136">
    <property type="entry name" value="NMO"/>
</dbReference>
<dbReference type="SUPFAM" id="SSF51412">
    <property type="entry name" value="Inosine monophosphate dehydrogenase (IMPDH)"/>
    <property type="match status" value="1"/>
</dbReference>
<dbReference type="Gene3D" id="3.20.20.70">
    <property type="entry name" value="Aldolase class I"/>
    <property type="match status" value="1"/>
</dbReference>
<comment type="cofactor">
    <cofactor evidence="1">
        <name>FMN</name>
        <dbReference type="ChEBI" id="CHEBI:58210"/>
    </cofactor>
</comment>